<sequence length="284" mass="32432">MGLNNAYDEVVRGLIKSWESPIGYLQGRGYLSGEYRDTSIIKPHLDAIMDHIEGIKRQKKMKRDSDILGSNAMGPLPGEIHAMNQLDIMLDKIKPKGTDRKQSDNKQSDMYPNVAQLMDIMQAGRKRDEEERQLWEMEQRLKPLPESLSKQDQTEAPTSPSKQPDDIFNKMKASPQLQEPEQASASHNTEDGAQVTTVPKSSSTYREERIQNVAIDKLDTNLAPSSRASKDVEAPSYLNWDIEKQHFSQYSPVAKEAYVNKLVKMFVEREKLRENPRRLYTSPP</sequence>
<dbReference type="HOGENOM" id="CLU_980971_0_0_1"/>
<evidence type="ECO:0000313" key="3">
    <source>
        <dbReference type="Proteomes" id="UP000008744"/>
    </source>
</evidence>
<feature type="region of interest" description="Disordered" evidence="1">
    <location>
        <begin position="141"/>
        <end position="207"/>
    </location>
</feature>
<protein>
    <submittedName>
        <fullName evidence="2">GL11112</fullName>
    </submittedName>
</protein>
<feature type="compositionally biased region" description="Polar residues" evidence="1">
    <location>
        <begin position="194"/>
        <end position="204"/>
    </location>
</feature>
<gene>
    <name evidence="2" type="primary">Dper\GL11112</name>
    <name evidence="2" type="ORF">Dper_GL11112</name>
</gene>
<dbReference type="PhylomeDB" id="B4GC73"/>
<dbReference type="OMA" id="SYLNWDI"/>
<feature type="compositionally biased region" description="Polar residues" evidence="1">
    <location>
        <begin position="175"/>
        <end position="187"/>
    </location>
</feature>
<name>B4GC73_DROPE</name>
<reference evidence="2 3" key="1">
    <citation type="journal article" date="2007" name="Nature">
        <title>Evolution of genes and genomes on the Drosophila phylogeny.</title>
        <authorList>
            <consortium name="Drosophila 12 Genomes Consortium"/>
            <person name="Clark A.G."/>
            <person name="Eisen M.B."/>
            <person name="Smith D.R."/>
            <person name="Bergman C.M."/>
            <person name="Oliver B."/>
            <person name="Markow T.A."/>
            <person name="Kaufman T.C."/>
            <person name="Kellis M."/>
            <person name="Gelbart W."/>
            <person name="Iyer V.N."/>
            <person name="Pollard D.A."/>
            <person name="Sackton T.B."/>
            <person name="Larracuente A.M."/>
            <person name="Singh N.D."/>
            <person name="Abad J.P."/>
            <person name="Abt D.N."/>
            <person name="Adryan B."/>
            <person name="Aguade M."/>
            <person name="Akashi H."/>
            <person name="Anderson W.W."/>
            <person name="Aquadro C.F."/>
            <person name="Ardell D.H."/>
            <person name="Arguello R."/>
            <person name="Artieri C.G."/>
            <person name="Barbash D.A."/>
            <person name="Barker D."/>
            <person name="Barsanti P."/>
            <person name="Batterham P."/>
            <person name="Batzoglou S."/>
            <person name="Begun D."/>
            <person name="Bhutkar A."/>
            <person name="Blanco E."/>
            <person name="Bosak S.A."/>
            <person name="Bradley R.K."/>
            <person name="Brand A.D."/>
            <person name="Brent M.R."/>
            <person name="Brooks A.N."/>
            <person name="Brown R.H."/>
            <person name="Butlin R.K."/>
            <person name="Caggese C."/>
            <person name="Calvi B.R."/>
            <person name="Bernardo de Carvalho A."/>
            <person name="Caspi A."/>
            <person name="Castrezana S."/>
            <person name="Celniker S.E."/>
            <person name="Chang J.L."/>
            <person name="Chapple C."/>
            <person name="Chatterji S."/>
            <person name="Chinwalla A."/>
            <person name="Civetta A."/>
            <person name="Clifton S.W."/>
            <person name="Comeron J.M."/>
            <person name="Costello J.C."/>
            <person name="Coyne J.A."/>
            <person name="Daub J."/>
            <person name="David R.G."/>
            <person name="Delcher A.L."/>
            <person name="Delehaunty K."/>
            <person name="Do C.B."/>
            <person name="Ebling H."/>
            <person name="Edwards K."/>
            <person name="Eickbush T."/>
            <person name="Evans J.D."/>
            <person name="Filipski A."/>
            <person name="Findeiss S."/>
            <person name="Freyhult E."/>
            <person name="Fulton L."/>
            <person name="Fulton R."/>
            <person name="Garcia A.C."/>
            <person name="Gardiner A."/>
            <person name="Garfield D.A."/>
            <person name="Garvin B.E."/>
            <person name="Gibson G."/>
            <person name="Gilbert D."/>
            <person name="Gnerre S."/>
            <person name="Godfrey J."/>
            <person name="Good R."/>
            <person name="Gotea V."/>
            <person name="Gravely B."/>
            <person name="Greenberg A.J."/>
            <person name="Griffiths-Jones S."/>
            <person name="Gross S."/>
            <person name="Guigo R."/>
            <person name="Gustafson E.A."/>
            <person name="Haerty W."/>
            <person name="Hahn M.W."/>
            <person name="Halligan D.L."/>
            <person name="Halpern A.L."/>
            <person name="Halter G.M."/>
            <person name="Han M.V."/>
            <person name="Heger A."/>
            <person name="Hillier L."/>
            <person name="Hinrichs A.S."/>
            <person name="Holmes I."/>
            <person name="Hoskins R.A."/>
            <person name="Hubisz M.J."/>
            <person name="Hultmark D."/>
            <person name="Huntley M.A."/>
            <person name="Jaffe D.B."/>
            <person name="Jagadeeshan S."/>
            <person name="Jeck W.R."/>
            <person name="Johnson J."/>
            <person name="Jones C.D."/>
            <person name="Jordan W.C."/>
            <person name="Karpen G.H."/>
            <person name="Kataoka E."/>
            <person name="Keightley P.D."/>
            <person name="Kheradpour P."/>
            <person name="Kirkness E.F."/>
            <person name="Koerich L.B."/>
            <person name="Kristiansen K."/>
            <person name="Kudrna D."/>
            <person name="Kulathinal R.J."/>
            <person name="Kumar S."/>
            <person name="Kwok R."/>
            <person name="Lander E."/>
            <person name="Langley C.H."/>
            <person name="Lapoint R."/>
            <person name="Lazzaro B.P."/>
            <person name="Lee S.J."/>
            <person name="Levesque L."/>
            <person name="Li R."/>
            <person name="Lin C.F."/>
            <person name="Lin M.F."/>
            <person name="Lindblad-Toh K."/>
            <person name="Llopart A."/>
            <person name="Long M."/>
            <person name="Low L."/>
            <person name="Lozovsky E."/>
            <person name="Lu J."/>
            <person name="Luo M."/>
            <person name="Machado C.A."/>
            <person name="Makalowski W."/>
            <person name="Marzo M."/>
            <person name="Matsuda M."/>
            <person name="Matzkin L."/>
            <person name="McAllister B."/>
            <person name="McBride C.S."/>
            <person name="McKernan B."/>
            <person name="McKernan K."/>
            <person name="Mendez-Lago M."/>
            <person name="Minx P."/>
            <person name="Mollenhauer M.U."/>
            <person name="Montooth K."/>
            <person name="Mount S.M."/>
            <person name="Mu X."/>
            <person name="Myers E."/>
            <person name="Negre B."/>
            <person name="Newfeld S."/>
            <person name="Nielsen R."/>
            <person name="Noor M.A."/>
            <person name="O'Grady P."/>
            <person name="Pachter L."/>
            <person name="Papaceit M."/>
            <person name="Parisi M.J."/>
            <person name="Parisi M."/>
            <person name="Parts L."/>
            <person name="Pedersen J.S."/>
            <person name="Pesole G."/>
            <person name="Phillippy A.M."/>
            <person name="Ponting C.P."/>
            <person name="Pop M."/>
            <person name="Porcelli D."/>
            <person name="Powell J.R."/>
            <person name="Prohaska S."/>
            <person name="Pruitt K."/>
            <person name="Puig M."/>
            <person name="Quesneville H."/>
            <person name="Ram K.R."/>
            <person name="Rand D."/>
            <person name="Rasmussen M.D."/>
            <person name="Reed L.K."/>
            <person name="Reenan R."/>
            <person name="Reily A."/>
            <person name="Remington K.A."/>
            <person name="Rieger T.T."/>
            <person name="Ritchie M.G."/>
            <person name="Robin C."/>
            <person name="Rogers Y.H."/>
            <person name="Rohde C."/>
            <person name="Rozas J."/>
            <person name="Rubenfield M.J."/>
            <person name="Ruiz A."/>
            <person name="Russo S."/>
            <person name="Salzberg S.L."/>
            <person name="Sanchez-Gracia A."/>
            <person name="Saranga D.J."/>
            <person name="Sato H."/>
            <person name="Schaeffer S.W."/>
            <person name="Schatz M.C."/>
            <person name="Schlenke T."/>
            <person name="Schwartz R."/>
            <person name="Segarra C."/>
            <person name="Singh R.S."/>
            <person name="Sirot L."/>
            <person name="Sirota M."/>
            <person name="Sisneros N.B."/>
            <person name="Smith C.D."/>
            <person name="Smith T.F."/>
            <person name="Spieth J."/>
            <person name="Stage D.E."/>
            <person name="Stark A."/>
            <person name="Stephan W."/>
            <person name="Strausberg R.L."/>
            <person name="Strempel S."/>
            <person name="Sturgill D."/>
            <person name="Sutton G."/>
            <person name="Sutton G.G."/>
            <person name="Tao W."/>
            <person name="Teichmann S."/>
            <person name="Tobari Y.N."/>
            <person name="Tomimura Y."/>
            <person name="Tsolas J.M."/>
            <person name="Valente V.L."/>
            <person name="Venter E."/>
            <person name="Venter J.C."/>
            <person name="Vicario S."/>
            <person name="Vieira F.G."/>
            <person name="Vilella A.J."/>
            <person name="Villasante A."/>
            <person name="Walenz B."/>
            <person name="Wang J."/>
            <person name="Wasserman M."/>
            <person name="Watts T."/>
            <person name="Wilson D."/>
            <person name="Wilson R.K."/>
            <person name="Wing R.A."/>
            <person name="Wolfner M.F."/>
            <person name="Wong A."/>
            <person name="Wong G.K."/>
            <person name="Wu C.I."/>
            <person name="Wu G."/>
            <person name="Yamamoto D."/>
            <person name="Yang H.P."/>
            <person name="Yang S.P."/>
            <person name="Yorke J.A."/>
            <person name="Yoshida K."/>
            <person name="Zdobnov E."/>
            <person name="Zhang P."/>
            <person name="Zhang Y."/>
            <person name="Zimin A.V."/>
            <person name="Baldwin J."/>
            <person name="Abdouelleil A."/>
            <person name="Abdulkadir J."/>
            <person name="Abebe A."/>
            <person name="Abera B."/>
            <person name="Abreu J."/>
            <person name="Acer S.C."/>
            <person name="Aftuck L."/>
            <person name="Alexander A."/>
            <person name="An P."/>
            <person name="Anderson E."/>
            <person name="Anderson S."/>
            <person name="Arachi H."/>
            <person name="Azer M."/>
            <person name="Bachantsang P."/>
            <person name="Barry A."/>
            <person name="Bayul T."/>
            <person name="Berlin A."/>
            <person name="Bessette D."/>
            <person name="Bloom T."/>
            <person name="Blye J."/>
            <person name="Boguslavskiy L."/>
            <person name="Bonnet C."/>
            <person name="Boukhgalter B."/>
            <person name="Bourzgui I."/>
            <person name="Brown A."/>
            <person name="Cahill P."/>
            <person name="Channer S."/>
            <person name="Cheshatsang Y."/>
            <person name="Chuda L."/>
            <person name="Citroen M."/>
            <person name="Collymore A."/>
            <person name="Cooke P."/>
            <person name="Costello M."/>
            <person name="D'Aco K."/>
            <person name="Daza R."/>
            <person name="De Haan G."/>
            <person name="DeGray S."/>
            <person name="DeMaso C."/>
            <person name="Dhargay N."/>
            <person name="Dooley K."/>
            <person name="Dooley E."/>
            <person name="Doricent M."/>
            <person name="Dorje P."/>
            <person name="Dorjee K."/>
            <person name="Dupes A."/>
            <person name="Elong R."/>
            <person name="Falk J."/>
            <person name="Farina A."/>
            <person name="Faro S."/>
            <person name="Ferguson D."/>
            <person name="Fisher S."/>
            <person name="Foley C.D."/>
            <person name="Franke A."/>
            <person name="Friedrich D."/>
            <person name="Gadbois L."/>
            <person name="Gearin G."/>
            <person name="Gearin C.R."/>
            <person name="Giannoukos G."/>
            <person name="Goode T."/>
            <person name="Graham J."/>
            <person name="Grandbois E."/>
            <person name="Grewal S."/>
            <person name="Gyaltsen K."/>
            <person name="Hafez N."/>
            <person name="Hagos B."/>
            <person name="Hall J."/>
            <person name="Henson C."/>
            <person name="Hollinger A."/>
            <person name="Honan T."/>
            <person name="Huard M.D."/>
            <person name="Hughes L."/>
            <person name="Hurhula B."/>
            <person name="Husby M.E."/>
            <person name="Kamat A."/>
            <person name="Kanga B."/>
            <person name="Kashin S."/>
            <person name="Khazanovich D."/>
            <person name="Kisner P."/>
            <person name="Lance K."/>
            <person name="Lara M."/>
            <person name="Lee W."/>
            <person name="Lennon N."/>
            <person name="Letendre F."/>
            <person name="LeVine R."/>
            <person name="Lipovsky A."/>
            <person name="Liu X."/>
            <person name="Liu J."/>
            <person name="Liu S."/>
            <person name="Lokyitsang T."/>
            <person name="Lokyitsang Y."/>
            <person name="Lubonja R."/>
            <person name="Lui A."/>
            <person name="MacDonald P."/>
            <person name="Magnisalis V."/>
            <person name="Maru K."/>
            <person name="Matthews C."/>
            <person name="McCusker W."/>
            <person name="McDonough S."/>
            <person name="Mehta T."/>
            <person name="Meldrim J."/>
            <person name="Meneus L."/>
            <person name="Mihai O."/>
            <person name="Mihalev A."/>
            <person name="Mihova T."/>
            <person name="Mittelman R."/>
            <person name="Mlenga V."/>
            <person name="Montmayeur A."/>
            <person name="Mulrain L."/>
            <person name="Navidi A."/>
            <person name="Naylor J."/>
            <person name="Negash T."/>
            <person name="Nguyen T."/>
            <person name="Nguyen N."/>
            <person name="Nicol R."/>
            <person name="Norbu C."/>
            <person name="Norbu N."/>
            <person name="Novod N."/>
            <person name="O'Neill B."/>
            <person name="Osman S."/>
            <person name="Markiewicz E."/>
            <person name="Oyono O.L."/>
            <person name="Patti C."/>
            <person name="Phunkhang P."/>
            <person name="Pierre F."/>
            <person name="Priest M."/>
            <person name="Raghuraman S."/>
            <person name="Rege F."/>
            <person name="Reyes R."/>
            <person name="Rise C."/>
            <person name="Rogov P."/>
            <person name="Ross K."/>
            <person name="Ryan E."/>
            <person name="Settipalli S."/>
            <person name="Shea T."/>
            <person name="Sherpa N."/>
            <person name="Shi L."/>
            <person name="Shih D."/>
            <person name="Sparrow T."/>
            <person name="Spaulding J."/>
            <person name="Stalker J."/>
            <person name="Stange-Thomann N."/>
            <person name="Stavropoulos S."/>
            <person name="Stone C."/>
            <person name="Strader C."/>
            <person name="Tesfaye S."/>
            <person name="Thomson T."/>
            <person name="Thoulutsang Y."/>
            <person name="Thoulutsang D."/>
            <person name="Topham K."/>
            <person name="Topping I."/>
            <person name="Tsamla T."/>
            <person name="Vassiliev H."/>
            <person name="Vo A."/>
            <person name="Wangchuk T."/>
            <person name="Wangdi T."/>
            <person name="Weiand M."/>
            <person name="Wilkinson J."/>
            <person name="Wilson A."/>
            <person name="Yadav S."/>
            <person name="Young G."/>
            <person name="Yu Q."/>
            <person name="Zembek L."/>
            <person name="Zhong D."/>
            <person name="Zimmer A."/>
            <person name="Zwirko Z."/>
            <person name="Jaffe D.B."/>
            <person name="Alvarez P."/>
            <person name="Brockman W."/>
            <person name="Butler J."/>
            <person name="Chin C."/>
            <person name="Gnerre S."/>
            <person name="Grabherr M."/>
            <person name="Kleber M."/>
            <person name="Mauceli E."/>
            <person name="MacCallum I."/>
        </authorList>
    </citation>
    <scope>NUCLEOTIDE SEQUENCE [LARGE SCALE GENOMIC DNA]</scope>
    <source>
        <strain evidence="3">MSH-3 / Tucson 14011-0111.49</strain>
    </source>
</reference>
<dbReference type="OrthoDB" id="7855422at2759"/>
<dbReference type="AlphaFoldDB" id="B4GC73"/>
<keyword evidence="3" id="KW-1185">Reference proteome</keyword>
<dbReference type="KEGG" id="dpe:6591120"/>
<evidence type="ECO:0000256" key="1">
    <source>
        <dbReference type="SAM" id="MobiDB-lite"/>
    </source>
</evidence>
<evidence type="ECO:0000313" key="2">
    <source>
        <dbReference type="EMBL" id="EDW31391.1"/>
    </source>
</evidence>
<proteinExistence type="predicted"/>
<accession>B4GC73</accession>
<organism evidence="3">
    <name type="scientific">Drosophila persimilis</name>
    <name type="common">Fruit fly</name>
    <dbReference type="NCBI Taxonomy" id="7234"/>
    <lineage>
        <taxon>Eukaryota</taxon>
        <taxon>Metazoa</taxon>
        <taxon>Ecdysozoa</taxon>
        <taxon>Arthropoda</taxon>
        <taxon>Hexapoda</taxon>
        <taxon>Insecta</taxon>
        <taxon>Pterygota</taxon>
        <taxon>Neoptera</taxon>
        <taxon>Endopterygota</taxon>
        <taxon>Diptera</taxon>
        <taxon>Brachycera</taxon>
        <taxon>Muscomorpha</taxon>
        <taxon>Ephydroidea</taxon>
        <taxon>Drosophilidae</taxon>
        <taxon>Drosophila</taxon>
        <taxon>Sophophora</taxon>
    </lineage>
</organism>
<dbReference type="Proteomes" id="UP000008744">
    <property type="component" value="Unassembled WGS sequence"/>
</dbReference>
<dbReference type="EMBL" id="CH479181">
    <property type="protein sequence ID" value="EDW31391.1"/>
    <property type="molecule type" value="Genomic_DNA"/>
</dbReference>
<feature type="compositionally biased region" description="Polar residues" evidence="1">
    <location>
        <begin position="148"/>
        <end position="162"/>
    </location>
</feature>